<sequence length="578" mass="64384">MSSSNSYTEKKLSNTNPLHSVEDFDTHSGGDNIFKTLKDNPLVFFIVLFASIGGILFGYDQGVVSGILTQQSFGARFPRIYKDADYKGWFVSTLLICAWFGSLIFSPIVDKYGRRNSIVIASVIFIIGSIFQCAGHSISMLFGGRAVTGLGVGALTMVVPMFISELAPPSSRGQLVSLQQLSITIGILISYWIDYGTNYIGGTHCSPGTPYADGDSFNPYTDVPLTGCDGQKDASWRVPFGLQIFPAAVLGIGMCFLPKSPRWLLMKGFEDESLKTLAYVRRLPTGDLKIQAEFLEMKGEVLFEKQFKEQKFGGRNRLMSELLEFKSLFFIKANFRRVFIGSAIMFFQQFLGCNAIIYYSPEIFKKLGLTGNISGLLASGVYSIVNCLSTIPAIIFLDKLGRKPMLMAGSVGTCISLAIVGGIVGKYDGVLDQHKSAGWCAVAFIYIFDVNFSYSWAPIGWVYPSEIFPLGIRSKAISITTSSTWMCNFIIGLVTPMMLEKMKFGTYVFFAAFAFISFFFVWFFIPETKLKTLEEMDEVFGDEEVYQNKHDMQAINANLIQELKRNDLETKQHIEHVE</sequence>
<evidence type="ECO:0000256" key="4">
    <source>
        <dbReference type="ARBA" id="ARBA00022692"/>
    </source>
</evidence>
<evidence type="ECO:0000256" key="2">
    <source>
        <dbReference type="ARBA" id="ARBA00010992"/>
    </source>
</evidence>
<comment type="subcellular location">
    <subcellularLocation>
        <location evidence="1">Membrane</location>
        <topology evidence="1">Multi-pass membrane protein</topology>
    </subcellularLocation>
</comment>
<evidence type="ECO:0000256" key="1">
    <source>
        <dbReference type="ARBA" id="ARBA00004141"/>
    </source>
</evidence>
<keyword evidence="11" id="KW-1185">Reference proteome</keyword>
<dbReference type="FunFam" id="1.20.1250.20:FF:000451">
    <property type="entry name" value="MFS sugar transporter, putative"/>
    <property type="match status" value="1"/>
</dbReference>
<feature type="domain" description="Major facilitator superfamily (MFS) profile" evidence="9">
    <location>
        <begin position="46"/>
        <end position="529"/>
    </location>
</feature>
<dbReference type="PROSITE" id="PS00217">
    <property type="entry name" value="SUGAR_TRANSPORT_2"/>
    <property type="match status" value="1"/>
</dbReference>
<dbReference type="GeneID" id="30202932"/>
<dbReference type="RefSeq" id="XP_019039655.1">
    <property type="nucleotide sequence ID" value="XM_019185686.1"/>
</dbReference>
<dbReference type="InterPro" id="IPR003663">
    <property type="entry name" value="Sugar/inositol_transpt"/>
</dbReference>
<dbReference type="InterPro" id="IPR005828">
    <property type="entry name" value="MFS_sugar_transport-like"/>
</dbReference>
<dbReference type="InterPro" id="IPR036259">
    <property type="entry name" value="MFS_trans_sf"/>
</dbReference>
<dbReference type="GO" id="GO:0005351">
    <property type="term" value="F:carbohydrate:proton symporter activity"/>
    <property type="evidence" value="ECO:0007669"/>
    <property type="project" value="TreeGrafter"/>
</dbReference>
<dbReference type="Proteomes" id="UP000094112">
    <property type="component" value="Unassembled WGS sequence"/>
</dbReference>
<evidence type="ECO:0000313" key="10">
    <source>
        <dbReference type="EMBL" id="ODQ60448.1"/>
    </source>
</evidence>
<keyword evidence="3 7" id="KW-0813">Transport</keyword>
<feature type="transmembrane region" description="Helical" evidence="8">
    <location>
        <begin position="504"/>
        <end position="525"/>
    </location>
</feature>
<dbReference type="PRINTS" id="PR00171">
    <property type="entry name" value="SUGRTRNSPORT"/>
</dbReference>
<evidence type="ECO:0000256" key="3">
    <source>
        <dbReference type="ARBA" id="ARBA00022448"/>
    </source>
</evidence>
<evidence type="ECO:0000256" key="6">
    <source>
        <dbReference type="ARBA" id="ARBA00023136"/>
    </source>
</evidence>
<name>A0A1E3P554_WICAA</name>
<feature type="transmembrane region" description="Helical" evidence="8">
    <location>
        <begin position="88"/>
        <end position="106"/>
    </location>
</feature>
<feature type="transmembrane region" description="Helical" evidence="8">
    <location>
        <begin position="436"/>
        <end position="464"/>
    </location>
</feature>
<dbReference type="AlphaFoldDB" id="A0A1E3P554"/>
<dbReference type="PANTHER" id="PTHR48022">
    <property type="entry name" value="PLASTIDIC GLUCOSE TRANSPORTER 4"/>
    <property type="match status" value="1"/>
</dbReference>
<accession>A0A1E3P554</accession>
<protein>
    <recommendedName>
        <fullName evidence="9">Major facilitator superfamily (MFS) profile domain-containing protein</fullName>
    </recommendedName>
</protein>
<dbReference type="SUPFAM" id="SSF103473">
    <property type="entry name" value="MFS general substrate transporter"/>
    <property type="match status" value="1"/>
</dbReference>
<feature type="transmembrane region" description="Helical" evidence="8">
    <location>
        <begin position="42"/>
        <end position="59"/>
    </location>
</feature>
<dbReference type="GO" id="GO:0016020">
    <property type="term" value="C:membrane"/>
    <property type="evidence" value="ECO:0007669"/>
    <property type="project" value="UniProtKB-SubCell"/>
</dbReference>
<dbReference type="NCBIfam" id="TIGR00879">
    <property type="entry name" value="SP"/>
    <property type="match status" value="1"/>
</dbReference>
<feature type="transmembrane region" description="Helical" evidence="8">
    <location>
        <begin position="118"/>
        <end position="138"/>
    </location>
</feature>
<evidence type="ECO:0000256" key="7">
    <source>
        <dbReference type="RuleBase" id="RU003346"/>
    </source>
</evidence>
<dbReference type="PROSITE" id="PS00216">
    <property type="entry name" value="SUGAR_TRANSPORT_1"/>
    <property type="match status" value="1"/>
</dbReference>
<dbReference type="FunFam" id="1.20.1250.20:FF:000388">
    <property type="entry name" value="MFS sugar transporter, putative"/>
    <property type="match status" value="1"/>
</dbReference>
<feature type="transmembrane region" description="Helical" evidence="8">
    <location>
        <begin position="144"/>
        <end position="163"/>
    </location>
</feature>
<dbReference type="STRING" id="683960.A0A1E3P554"/>
<keyword evidence="5 8" id="KW-1133">Transmembrane helix</keyword>
<evidence type="ECO:0000256" key="8">
    <source>
        <dbReference type="SAM" id="Phobius"/>
    </source>
</evidence>
<dbReference type="Gene3D" id="1.20.1250.20">
    <property type="entry name" value="MFS general substrate transporter like domains"/>
    <property type="match status" value="2"/>
</dbReference>
<feature type="transmembrane region" description="Helical" evidence="8">
    <location>
        <begin position="240"/>
        <end position="257"/>
    </location>
</feature>
<evidence type="ECO:0000259" key="9">
    <source>
        <dbReference type="PROSITE" id="PS50850"/>
    </source>
</evidence>
<dbReference type="InterPro" id="IPR050360">
    <property type="entry name" value="MFS_Sugar_Transporters"/>
</dbReference>
<dbReference type="InterPro" id="IPR005829">
    <property type="entry name" value="Sugar_transporter_CS"/>
</dbReference>
<evidence type="ECO:0000313" key="11">
    <source>
        <dbReference type="Proteomes" id="UP000094112"/>
    </source>
</evidence>
<keyword evidence="6 8" id="KW-0472">Membrane</keyword>
<dbReference type="InterPro" id="IPR020846">
    <property type="entry name" value="MFS_dom"/>
</dbReference>
<keyword evidence="4 8" id="KW-0812">Transmembrane</keyword>
<comment type="similarity">
    <text evidence="2 7">Belongs to the major facilitator superfamily. Sugar transporter (TC 2.A.1.1) family.</text>
</comment>
<proteinExistence type="inferred from homology"/>
<reference evidence="10 11" key="1">
    <citation type="journal article" date="2016" name="Proc. Natl. Acad. Sci. U.S.A.">
        <title>Comparative genomics of biotechnologically important yeasts.</title>
        <authorList>
            <person name="Riley R."/>
            <person name="Haridas S."/>
            <person name="Wolfe K.H."/>
            <person name="Lopes M.R."/>
            <person name="Hittinger C.T."/>
            <person name="Goeker M."/>
            <person name="Salamov A.A."/>
            <person name="Wisecaver J.H."/>
            <person name="Long T.M."/>
            <person name="Calvey C.H."/>
            <person name="Aerts A.L."/>
            <person name="Barry K.W."/>
            <person name="Choi C."/>
            <person name="Clum A."/>
            <person name="Coughlan A.Y."/>
            <person name="Deshpande S."/>
            <person name="Douglass A.P."/>
            <person name="Hanson S.J."/>
            <person name="Klenk H.-P."/>
            <person name="LaButti K.M."/>
            <person name="Lapidus A."/>
            <person name="Lindquist E.A."/>
            <person name="Lipzen A.M."/>
            <person name="Meier-Kolthoff J.P."/>
            <person name="Ohm R.A."/>
            <person name="Otillar R.P."/>
            <person name="Pangilinan J.L."/>
            <person name="Peng Y."/>
            <person name="Rokas A."/>
            <person name="Rosa C.A."/>
            <person name="Scheuner C."/>
            <person name="Sibirny A.A."/>
            <person name="Slot J.C."/>
            <person name="Stielow J.B."/>
            <person name="Sun H."/>
            <person name="Kurtzman C.P."/>
            <person name="Blackwell M."/>
            <person name="Grigoriev I.V."/>
            <person name="Jeffries T.W."/>
        </authorList>
    </citation>
    <scope>NUCLEOTIDE SEQUENCE [LARGE SCALE GENOMIC DNA]</scope>
    <source>
        <strain evidence="11">ATCC 58044 / CBS 1984 / NCYC 433 / NRRL Y-366-8</strain>
    </source>
</reference>
<dbReference type="EMBL" id="KV454210">
    <property type="protein sequence ID" value="ODQ60448.1"/>
    <property type="molecule type" value="Genomic_DNA"/>
</dbReference>
<feature type="transmembrane region" description="Helical" evidence="8">
    <location>
        <begin position="404"/>
        <end position="424"/>
    </location>
</feature>
<feature type="transmembrane region" description="Helical" evidence="8">
    <location>
        <begin position="338"/>
        <end position="361"/>
    </location>
</feature>
<dbReference type="Pfam" id="PF00083">
    <property type="entry name" value="Sugar_tr"/>
    <property type="match status" value="1"/>
</dbReference>
<feature type="transmembrane region" description="Helical" evidence="8">
    <location>
        <begin position="373"/>
        <end position="397"/>
    </location>
</feature>
<dbReference type="PANTHER" id="PTHR48022:SF48">
    <property type="entry name" value="SUGAR TRANSPORTER, PUTATIVE (AFU_ORTHOLOGUE AFUA_3G06730)-RELATED"/>
    <property type="match status" value="1"/>
</dbReference>
<feature type="transmembrane region" description="Helical" evidence="8">
    <location>
        <begin position="175"/>
        <end position="193"/>
    </location>
</feature>
<feature type="transmembrane region" description="Helical" evidence="8">
    <location>
        <begin position="476"/>
        <end position="498"/>
    </location>
</feature>
<evidence type="ECO:0000256" key="5">
    <source>
        <dbReference type="ARBA" id="ARBA00022989"/>
    </source>
</evidence>
<organism evidence="10 11">
    <name type="scientific">Wickerhamomyces anomalus (strain ATCC 58044 / CBS 1984 / NCYC 433 / NRRL Y-366-8)</name>
    <name type="common">Yeast</name>
    <name type="synonym">Hansenula anomala</name>
    <dbReference type="NCBI Taxonomy" id="683960"/>
    <lineage>
        <taxon>Eukaryota</taxon>
        <taxon>Fungi</taxon>
        <taxon>Dikarya</taxon>
        <taxon>Ascomycota</taxon>
        <taxon>Saccharomycotina</taxon>
        <taxon>Saccharomycetes</taxon>
        <taxon>Phaffomycetales</taxon>
        <taxon>Wickerhamomycetaceae</taxon>
        <taxon>Wickerhamomyces</taxon>
    </lineage>
</organism>
<dbReference type="PROSITE" id="PS50850">
    <property type="entry name" value="MFS"/>
    <property type="match status" value="1"/>
</dbReference>
<gene>
    <name evidence="10" type="ORF">WICANDRAFT_84305</name>
</gene>
<dbReference type="OrthoDB" id="6612291at2759"/>